<dbReference type="InterPro" id="IPR025714">
    <property type="entry name" value="Methyltranfer_dom"/>
</dbReference>
<feature type="domain" description="Methyltransferase" evidence="1">
    <location>
        <begin position="56"/>
        <end position="167"/>
    </location>
</feature>
<dbReference type="Gene3D" id="3.40.50.150">
    <property type="entry name" value="Vaccinia Virus protein VP39"/>
    <property type="match status" value="1"/>
</dbReference>
<evidence type="ECO:0000313" key="3">
    <source>
        <dbReference type="Proteomes" id="UP000319449"/>
    </source>
</evidence>
<dbReference type="InterPro" id="IPR029063">
    <property type="entry name" value="SAM-dependent_MTases_sf"/>
</dbReference>
<dbReference type="CDD" id="cd02440">
    <property type="entry name" value="AdoMet_MTases"/>
    <property type="match status" value="1"/>
</dbReference>
<dbReference type="EMBL" id="VLLN01000022">
    <property type="protein sequence ID" value="TWJ17313.1"/>
    <property type="molecule type" value="Genomic_DNA"/>
</dbReference>
<dbReference type="Pfam" id="PF13847">
    <property type="entry name" value="Methyltransf_31"/>
    <property type="match status" value="1"/>
</dbReference>
<dbReference type="Proteomes" id="UP000319449">
    <property type="component" value="Unassembled WGS sequence"/>
</dbReference>
<evidence type="ECO:0000313" key="2">
    <source>
        <dbReference type="EMBL" id="TWJ17313.1"/>
    </source>
</evidence>
<gene>
    <name evidence="2" type="ORF">JN12_03089</name>
</gene>
<dbReference type="PANTHER" id="PTHR43861">
    <property type="entry name" value="TRANS-ACONITATE 2-METHYLTRANSFERASE-RELATED"/>
    <property type="match status" value="1"/>
</dbReference>
<keyword evidence="2" id="KW-0808">Transferase</keyword>
<name>A0A562VH85_9BACT</name>
<keyword evidence="2" id="KW-0489">Methyltransferase</keyword>
<keyword evidence="3" id="KW-1185">Reference proteome</keyword>
<evidence type="ECO:0000259" key="1">
    <source>
        <dbReference type="Pfam" id="PF13847"/>
    </source>
</evidence>
<dbReference type="PANTHER" id="PTHR43861:SF6">
    <property type="entry name" value="METHYLTRANSFERASE TYPE 11"/>
    <property type="match status" value="1"/>
</dbReference>
<reference evidence="2 3" key="1">
    <citation type="submission" date="2019-07" db="EMBL/GenBank/DDBJ databases">
        <title>Genomic Encyclopedia of Archaeal and Bacterial Type Strains, Phase II (KMG-II): from individual species to whole genera.</title>
        <authorList>
            <person name="Goeker M."/>
        </authorList>
    </citation>
    <scope>NUCLEOTIDE SEQUENCE [LARGE SCALE GENOMIC DNA]</scope>
    <source>
        <strain evidence="2 3">ATCC BAA-1139</strain>
    </source>
</reference>
<dbReference type="GO" id="GO:0008168">
    <property type="term" value="F:methyltransferase activity"/>
    <property type="evidence" value="ECO:0007669"/>
    <property type="project" value="UniProtKB-KW"/>
</dbReference>
<dbReference type="GO" id="GO:0032259">
    <property type="term" value="P:methylation"/>
    <property type="evidence" value="ECO:0007669"/>
    <property type="project" value="UniProtKB-KW"/>
</dbReference>
<dbReference type="AlphaFoldDB" id="A0A562VH85"/>
<comment type="caution">
    <text evidence="2">The sequence shown here is derived from an EMBL/GenBank/DDBJ whole genome shotgun (WGS) entry which is preliminary data.</text>
</comment>
<sequence>MEQDKFIQIDFNEKQIVQENEYELPCHWLLTRCIKERYERVSDIIANIISNNVPSGKILEIGCGDGKSLYDLYTRLGNSYNYTGIDFSMRAVMFAKAFNLGNGLSFKQAIASEAEAAFESEKYDVVLMRDVIEHINDDDLKTTINGIKNMMNNNSIFIVVVPTTNDPITPKHYMHYTKDILKQSLEGQGLKSLKIIGFVYQPFAIGFILRNLFRFPILWRFYRLFLKEVEPGKAKMLIAFFKLAQA</sequence>
<accession>A0A562VH85</accession>
<protein>
    <submittedName>
        <fullName evidence="2">2-polyprenyl-3-methyl-5-hydroxy-6-metoxy-1, 4-benzoquinol methylase</fullName>
    </submittedName>
</protein>
<organism evidence="2 3">
    <name type="scientific">Geobacter argillaceus</name>
    <dbReference type="NCBI Taxonomy" id="345631"/>
    <lineage>
        <taxon>Bacteria</taxon>
        <taxon>Pseudomonadati</taxon>
        <taxon>Thermodesulfobacteriota</taxon>
        <taxon>Desulfuromonadia</taxon>
        <taxon>Geobacterales</taxon>
        <taxon>Geobacteraceae</taxon>
        <taxon>Geobacter</taxon>
    </lineage>
</organism>
<dbReference type="RefSeq" id="WP_170241947.1">
    <property type="nucleotide sequence ID" value="NZ_VLLN01000022.1"/>
</dbReference>
<dbReference type="SUPFAM" id="SSF53335">
    <property type="entry name" value="S-adenosyl-L-methionine-dependent methyltransferases"/>
    <property type="match status" value="1"/>
</dbReference>
<proteinExistence type="predicted"/>